<dbReference type="Gene3D" id="1.10.1740.10">
    <property type="match status" value="1"/>
</dbReference>
<reference evidence="7 8" key="1">
    <citation type="submission" date="2020-04" db="EMBL/GenBank/DDBJ databases">
        <title>Ramlibacter sp. G-1-2-2 isolated from soil.</title>
        <authorList>
            <person name="Dahal R.H."/>
        </authorList>
    </citation>
    <scope>NUCLEOTIDE SEQUENCE [LARGE SCALE GENOMIC DNA]</scope>
    <source>
        <strain evidence="7 8">G-1-2-2</strain>
    </source>
</reference>
<evidence type="ECO:0000256" key="1">
    <source>
        <dbReference type="ARBA" id="ARBA00010641"/>
    </source>
</evidence>
<dbReference type="Gene3D" id="3.10.450.50">
    <property type="match status" value="1"/>
</dbReference>
<evidence type="ECO:0000256" key="3">
    <source>
        <dbReference type="ARBA" id="ARBA00023082"/>
    </source>
</evidence>
<dbReference type="InterPro" id="IPR013325">
    <property type="entry name" value="RNA_pol_sigma_r2"/>
</dbReference>
<evidence type="ECO:0000256" key="4">
    <source>
        <dbReference type="ARBA" id="ARBA00023125"/>
    </source>
</evidence>
<dbReference type="InterPro" id="IPR036388">
    <property type="entry name" value="WH-like_DNA-bd_sf"/>
</dbReference>
<dbReference type="EMBL" id="JABBFX010000001">
    <property type="protein sequence ID" value="NML44792.1"/>
    <property type="molecule type" value="Genomic_DNA"/>
</dbReference>
<keyword evidence="5" id="KW-0804">Transcription</keyword>
<evidence type="ECO:0000313" key="8">
    <source>
        <dbReference type="Proteomes" id="UP000541185"/>
    </source>
</evidence>
<feature type="domain" description="RNA polymerase sigma-70 region 2" evidence="6">
    <location>
        <begin position="14"/>
        <end position="78"/>
    </location>
</feature>
<dbReference type="InterPro" id="IPR013324">
    <property type="entry name" value="RNA_pol_sigma_r3/r4-like"/>
</dbReference>
<dbReference type="SUPFAM" id="SSF54427">
    <property type="entry name" value="NTF2-like"/>
    <property type="match status" value="1"/>
</dbReference>
<dbReference type="SUPFAM" id="SSF88659">
    <property type="entry name" value="Sigma3 and sigma4 domains of RNA polymerase sigma factors"/>
    <property type="match status" value="1"/>
</dbReference>
<evidence type="ECO:0000256" key="2">
    <source>
        <dbReference type="ARBA" id="ARBA00023015"/>
    </source>
</evidence>
<dbReference type="SUPFAM" id="SSF88946">
    <property type="entry name" value="Sigma2 domain of RNA polymerase sigma factors"/>
    <property type="match status" value="1"/>
</dbReference>
<proteinExistence type="inferred from homology"/>
<dbReference type="GO" id="GO:0006352">
    <property type="term" value="P:DNA-templated transcription initiation"/>
    <property type="evidence" value="ECO:0007669"/>
    <property type="project" value="InterPro"/>
</dbReference>
<comment type="caution">
    <text evidence="7">The sequence shown here is derived from an EMBL/GenBank/DDBJ whole genome shotgun (WGS) entry which is preliminary data.</text>
</comment>
<comment type="similarity">
    <text evidence="1">Belongs to the sigma-70 factor family. ECF subfamily.</text>
</comment>
<dbReference type="InterPro" id="IPR007627">
    <property type="entry name" value="RNA_pol_sigma70_r2"/>
</dbReference>
<sequence length="287" mass="31542">MDSPPVEHDLPALLARLRPRLHRYLARMAGSVFDGEDLVQEVCVKVLAAGSTPVRNGEGWIFSIAHNAAMDLLRGRARERELFAVQPEELAETTEIERREVASLALRVFMLLPASQRSAVLLADVLEHPLAEAATVAGATLPAFKASLHRGRVALQKHRELPPEPDAPLSPAQQQLLELYAARFNARDFDGLLALMAADVRLDLVGRPALLGRDALSVYFGNYRRLQGARAAPCLLEGRPAIRVEHLDAAGQPQPAYAVAFEIVDGSIRAMCDFHHARYAMEGVRWS</sequence>
<evidence type="ECO:0000259" key="6">
    <source>
        <dbReference type="Pfam" id="PF04542"/>
    </source>
</evidence>
<keyword evidence="3" id="KW-0731">Sigma factor</keyword>
<keyword evidence="8" id="KW-1185">Reference proteome</keyword>
<evidence type="ECO:0000256" key="5">
    <source>
        <dbReference type="ARBA" id="ARBA00023163"/>
    </source>
</evidence>
<organism evidence="7 8">
    <name type="scientific">Ramlibacter agri</name>
    <dbReference type="NCBI Taxonomy" id="2728837"/>
    <lineage>
        <taxon>Bacteria</taxon>
        <taxon>Pseudomonadati</taxon>
        <taxon>Pseudomonadota</taxon>
        <taxon>Betaproteobacteria</taxon>
        <taxon>Burkholderiales</taxon>
        <taxon>Comamonadaceae</taxon>
        <taxon>Ramlibacter</taxon>
    </lineage>
</organism>
<dbReference type="Pfam" id="PF04542">
    <property type="entry name" value="Sigma70_r2"/>
    <property type="match status" value="1"/>
</dbReference>
<protein>
    <submittedName>
        <fullName evidence="7">RNA polymerase sigma factor</fullName>
    </submittedName>
</protein>
<dbReference type="RefSeq" id="WP_169418896.1">
    <property type="nucleotide sequence ID" value="NZ_JABBFX010000001.1"/>
</dbReference>
<dbReference type="PANTHER" id="PTHR43133">
    <property type="entry name" value="RNA POLYMERASE ECF-TYPE SIGMA FACTO"/>
    <property type="match status" value="1"/>
</dbReference>
<dbReference type="InterPro" id="IPR032710">
    <property type="entry name" value="NTF2-like_dom_sf"/>
</dbReference>
<dbReference type="AlphaFoldDB" id="A0A848H4S3"/>
<gene>
    <name evidence="7" type="ORF">HHL11_13625</name>
</gene>
<dbReference type="InterPro" id="IPR039425">
    <property type="entry name" value="RNA_pol_sigma-70-like"/>
</dbReference>
<accession>A0A848H4S3</accession>
<keyword evidence="2" id="KW-0805">Transcription regulation</keyword>
<dbReference type="Gene3D" id="1.10.10.10">
    <property type="entry name" value="Winged helix-like DNA-binding domain superfamily/Winged helix DNA-binding domain"/>
    <property type="match status" value="1"/>
</dbReference>
<keyword evidence="4" id="KW-0238">DNA-binding</keyword>
<dbReference type="GO" id="GO:0003677">
    <property type="term" value="F:DNA binding"/>
    <property type="evidence" value="ECO:0007669"/>
    <property type="project" value="UniProtKB-KW"/>
</dbReference>
<evidence type="ECO:0000313" key="7">
    <source>
        <dbReference type="EMBL" id="NML44792.1"/>
    </source>
</evidence>
<dbReference type="GO" id="GO:0016987">
    <property type="term" value="F:sigma factor activity"/>
    <property type="evidence" value="ECO:0007669"/>
    <property type="project" value="UniProtKB-KW"/>
</dbReference>
<dbReference type="PANTHER" id="PTHR43133:SF8">
    <property type="entry name" value="RNA POLYMERASE SIGMA FACTOR HI_1459-RELATED"/>
    <property type="match status" value="1"/>
</dbReference>
<name>A0A848H4S3_9BURK</name>
<dbReference type="Proteomes" id="UP000541185">
    <property type="component" value="Unassembled WGS sequence"/>
</dbReference>